<keyword evidence="3" id="KW-1185">Reference proteome</keyword>
<dbReference type="EMBL" id="KE747818">
    <property type="protein sequence ID" value="RMZ69650.1"/>
    <property type="molecule type" value="Genomic_DNA"/>
</dbReference>
<evidence type="ECO:0000313" key="2">
    <source>
        <dbReference type="EMBL" id="RMZ69650.1"/>
    </source>
</evidence>
<protein>
    <submittedName>
        <fullName evidence="2">Uncharacterized protein</fullName>
    </submittedName>
</protein>
<gene>
    <name evidence="2" type="ORF">GMOD_00006487</name>
</gene>
<dbReference type="AlphaFoldDB" id="A0A3M7M5J3"/>
<evidence type="ECO:0000313" key="3">
    <source>
        <dbReference type="Proteomes" id="UP000265663"/>
    </source>
</evidence>
<reference evidence="2 3" key="1">
    <citation type="journal article" date="2014" name="PLoS ONE">
        <title>De novo Genome Assembly of the Fungal Plant Pathogen Pyrenophora semeniperda.</title>
        <authorList>
            <person name="Soliai M.M."/>
            <person name="Meyer S.E."/>
            <person name="Udall J.A."/>
            <person name="Elzinga D.E."/>
            <person name="Hermansen R.A."/>
            <person name="Bodily P.M."/>
            <person name="Hart A.A."/>
            <person name="Coleman C.E."/>
        </authorList>
    </citation>
    <scope>NUCLEOTIDE SEQUENCE [LARGE SCALE GENOMIC DNA]</scope>
    <source>
        <strain evidence="2 3">CCB06</strain>
        <tissue evidence="2">Mycelium</tissue>
    </source>
</reference>
<feature type="region of interest" description="Disordered" evidence="1">
    <location>
        <begin position="78"/>
        <end position="113"/>
    </location>
</feature>
<sequence>MSAYNVYPGVSIDYLVCSACGAATFTWLARPFACPACGSDDFAEGVETDSESELESLVIICYSEDEIQAQLLEEQCEDNKREAGDQSAVVTDDARKRKRSENENQDIGRVSCT</sequence>
<proteinExistence type="predicted"/>
<organism evidence="2 3">
    <name type="scientific">Pyrenophora seminiperda CCB06</name>
    <dbReference type="NCBI Taxonomy" id="1302712"/>
    <lineage>
        <taxon>Eukaryota</taxon>
        <taxon>Fungi</taxon>
        <taxon>Dikarya</taxon>
        <taxon>Ascomycota</taxon>
        <taxon>Pezizomycotina</taxon>
        <taxon>Dothideomycetes</taxon>
        <taxon>Pleosporomycetidae</taxon>
        <taxon>Pleosporales</taxon>
        <taxon>Pleosporineae</taxon>
        <taxon>Pleosporaceae</taxon>
        <taxon>Pyrenophora</taxon>
    </lineage>
</organism>
<dbReference type="Proteomes" id="UP000265663">
    <property type="component" value="Unassembled WGS sequence"/>
</dbReference>
<name>A0A3M7M5J3_9PLEO</name>
<evidence type="ECO:0000256" key="1">
    <source>
        <dbReference type="SAM" id="MobiDB-lite"/>
    </source>
</evidence>
<accession>A0A3M7M5J3</accession>
<dbReference type="OrthoDB" id="10458914at2759"/>